<evidence type="ECO:0000256" key="1">
    <source>
        <dbReference type="SAM" id="MobiDB-lite"/>
    </source>
</evidence>
<feature type="region of interest" description="Disordered" evidence="1">
    <location>
        <begin position="1"/>
        <end position="48"/>
    </location>
</feature>
<protein>
    <submittedName>
        <fullName evidence="2">Uncharacterized protein</fullName>
    </submittedName>
</protein>
<evidence type="ECO:0000313" key="2">
    <source>
        <dbReference type="EMBL" id="CAA9346589.1"/>
    </source>
</evidence>
<organism evidence="2">
    <name type="scientific">uncultured Nocardioidaceae bacterium</name>
    <dbReference type="NCBI Taxonomy" id="253824"/>
    <lineage>
        <taxon>Bacteria</taxon>
        <taxon>Bacillati</taxon>
        <taxon>Actinomycetota</taxon>
        <taxon>Actinomycetes</taxon>
        <taxon>Propionibacteriales</taxon>
        <taxon>Nocardioidaceae</taxon>
        <taxon>environmental samples</taxon>
    </lineage>
</organism>
<sequence length="48" mass="5060">MGIMSKLTKAGVAKKAVDQARKPQNQQKLRGLVAKARARGGKGGTTPR</sequence>
<reference evidence="2" key="1">
    <citation type="submission" date="2020-02" db="EMBL/GenBank/DDBJ databases">
        <authorList>
            <person name="Meier V. D."/>
        </authorList>
    </citation>
    <scope>NUCLEOTIDE SEQUENCE</scope>
    <source>
        <strain evidence="2">AVDCRST_MAG46</strain>
    </source>
</reference>
<gene>
    <name evidence="2" type="ORF">AVDCRST_MAG46-2311</name>
</gene>
<dbReference type="AlphaFoldDB" id="A0A6J4M2V3"/>
<proteinExistence type="predicted"/>
<name>A0A6J4M2V3_9ACTN</name>
<accession>A0A6J4M2V3</accession>
<dbReference type="EMBL" id="CADCUD010000154">
    <property type="protein sequence ID" value="CAA9346589.1"/>
    <property type="molecule type" value="Genomic_DNA"/>
</dbReference>